<keyword evidence="6" id="KW-0378">Hydrolase</keyword>
<dbReference type="GO" id="GO:0006284">
    <property type="term" value="P:base-excision repair"/>
    <property type="evidence" value="ECO:0007669"/>
    <property type="project" value="InterPro"/>
</dbReference>
<dbReference type="Pfam" id="PF00730">
    <property type="entry name" value="HhH-GPD"/>
    <property type="match status" value="1"/>
</dbReference>
<evidence type="ECO:0000256" key="6">
    <source>
        <dbReference type="ARBA" id="ARBA00022801"/>
    </source>
</evidence>
<organism evidence="12 13">
    <name type="scientific">Sediminispirochaeta smaragdinae (strain DSM 11293 / JCM 15392 / SEBR 4228)</name>
    <name type="common">Spirochaeta smaragdinae</name>
    <dbReference type="NCBI Taxonomy" id="573413"/>
    <lineage>
        <taxon>Bacteria</taxon>
        <taxon>Pseudomonadati</taxon>
        <taxon>Spirochaetota</taxon>
        <taxon>Spirochaetia</taxon>
        <taxon>Spirochaetales</taxon>
        <taxon>Spirochaetaceae</taxon>
        <taxon>Sediminispirochaeta</taxon>
    </lineage>
</organism>
<evidence type="ECO:0000313" key="13">
    <source>
        <dbReference type="Proteomes" id="UP000002318"/>
    </source>
</evidence>
<dbReference type="InterPro" id="IPR023170">
    <property type="entry name" value="HhH_base_excis_C"/>
</dbReference>
<dbReference type="GO" id="GO:0032357">
    <property type="term" value="F:oxidized purine DNA binding"/>
    <property type="evidence" value="ECO:0007669"/>
    <property type="project" value="TreeGrafter"/>
</dbReference>
<sequence length="268" mass="30886">MEKDDFRRLIYEFYKKNRRSFPWRETNDPWLILLSEMMLQQTQTSRVATKWESLAGRFPNPQTMADVELAELLSLWSGLGYNRRALALKKIAERVVSTGGSLPDTYDGLVALPMIGPYTAKAVLAFAYNRPVVFIETNIRRIFIHHFFPDQEKVTDRQILPLVEETLDRKDPRNWYYALMDYGSALRGVENPNRRSAHYSRQSTFEGSDRQKRGALLRLLTASQGRARSCEELSTDINADPEKTMQLLSALVREGFVAESPEGYRIPS</sequence>
<keyword evidence="4" id="KW-0479">Metal-binding</keyword>
<dbReference type="GO" id="GO:0035485">
    <property type="term" value="F:adenine/guanine mispair binding"/>
    <property type="evidence" value="ECO:0007669"/>
    <property type="project" value="TreeGrafter"/>
</dbReference>
<dbReference type="HOGENOM" id="CLU_012862_2_0_12"/>
<dbReference type="InterPro" id="IPR003265">
    <property type="entry name" value="HhH-GPD_domain"/>
</dbReference>
<proteinExistence type="inferred from homology"/>
<dbReference type="InterPro" id="IPR011257">
    <property type="entry name" value="DNA_glycosylase"/>
</dbReference>
<evidence type="ECO:0000256" key="3">
    <source>
        <dbReference type="ARBA" id="ARBA00008343"/>
    </source>
</evidence>
<dbReference type="eggNOG" id="COG1194">
    <property type="taxonomic scope" value="Bacteria"/>
</dbReference>
<keyword evidence="13" id="KW-1185">Reference proteome</keyword>
<dbReference type="PANTHER" id="PTHR42944">
    <property type="entry name" value="ADENINE DNA GLYCOSYLASE"/>
    <property type="match status" value="1"/>
</dbReference>
<accession>E1R1M9</accession>
<dbReference type="InterPro" id="IPR036388">
    <property type="entry name" value="WH-like_DNA-bd_sf"/>
</dbReference>
<comment type="similarity">
    <text evidence="3">Belongs to the Nth/MutY family.</text>
</comment>
<dbReference type="STRING" id="573413.Spirs_2290"/>
<gene>
    <name evidence="12" type="ordered locus">Spirs_2290</name>
</gene>
<evidence type="ECO:0000256" key="2">
    <source>
        <dbReference type="ARBA" id="ARBA00002933"/>
    </source>
</evidence>
<evidence type="ECO:0000256" key="7">
    <source>
        <dbReference type="ARBA" id="ARBA00023004"/>
    </source>
</evidence>
<name>E1R1M9_SEDSS</name>
<dbReference type="RefSeq" id="WP_013254868.1">
    <property type="nucleotide sequence ID" value="NC_014364.1"/>
</dbReference>
<dbReference type="SUPFAM" id="SSF48150">
    <property type="entry name" value="DNA-glycosylase"/>
    <property type="match status" value="1"/>
</dbReference>
<dbReference type="Proteomes" id="UP000002318">
    <property type="component" value="Chromosome"/>
</dbReference>
<evidence type="ECO:0000256" key="4">
    <source>
        <dbReference type="ARBA" id="ARBA00022723"/>
    </source>
</evidence>
<keyword evidence="7" id="KW-0408">Iron</keyword>
<dbReference type="InterPro" id="IPR044298">
    <property type="entry name" value="MIG/MutY"/>
</dbReference>
<dbReference type="KEGG" id="ssm:Spirs_2290"/>
<feature type="domain" description="HhH-GPD" evidence="11">
    <location>
        <begin position="38"/>
        <end position="185"/>
    </location>
</feature>
<protein>
    <submittedName>
        <fullName evidence="12">HhH-GPD family protein</fullName>
    </submittedName>
</protein>
<dbReference type="SMART" id="SM00478">
    <property type="entry name" value="ENDO3c"/>
    <property type="match status" value="1"/>
</dbReference>
<keyword evidence="9" id="KW-0234">DNA repair</keyword>
<evidence type="ECO:0000256" key="5">
    <source>
        <dbReference type="ARBA" id="ARBA00022763"/>
    </source>
</evidence>
<dbReference type="AlphaFoldDB" id="E1R1M9"/>
<evidence type="ECO:0000256" key="10">
    <source>
        <dbReference type="ARBA" id="ARBA00023295"/>
    </source>
</evidence>
<evidence type="ECO:0000259" key="11">
    <source>
        <dbReference type="SMART" id="SM00478"/>
    </source>
</evidence>
<keyword evidence="10" id="KW-0326">Glycosidase</keyword>
<reference evidence="12 13" key="1">
    <citation type="journal article" date="2010" name="Stand. Genomic Sci.">
        <title>Complete genome sequence of Spirochaeta smaragdinae type strain (SEBR 4228).</title>
        <authorList>
            <person name="Mavromatis K."/>
            <person name="Yasawong M."/>
            <person name="Chertkov O."/>
            <person name="Lapidus A."/>
            <person name="Lucas S."/>
            <person name="Nolan M."/>
            <person name="Del Rio T.G."/>
            <person name="Tice H."/>
            <person name="Cheng J.F."/>
            <person name="Pitluck S."/>
            <person name="Liolios K."/>
            <person name="Ivanova N."/>
            <person name="Tapia R."/>
            <person name="Han C."/>
            <person name="Bruce D."/>
            <person name="Goodwin L."/>
            <person name="Pati A."/>
            <person name="Chen A."/>
            <person name="Palaniappan K."/>
            <person name="Land M."/>
            <person name="Hauser L."/>
            <person name="Chang Y.J."/>
            <person name="Jeffries C.D."/>
            <person name="Detter J.C."/>
            <person name="Rohde M."/>
            <person name="Brambilla E."/>
            <person name="Spring S."/>
            <person name="Goker M."/>
            <person name="Sikorski J."/>
            <person name="Woyke T."/>
            <person name="Bristow J."/>
            <person name="Eisen J.A."/>
            <person name="Markowitz V."/>
            <person name="Hugenholtz P."/>
            <person name="Klenk H.P."/>
            <person name="Kyrpides N.C."/>
        </authorList>
    </citation>
    <scope>NUCLEOTIDE SEQUENCE [LARGE SCALE GENOMIC DNA]</scope>
    <source>
        <strain evidence="13">DSM 11293 / JCM 15392 / SEBR 4228</strain>
    </source>
</reference>
<dbReference type="GO" id="GO:0034039">
    <property type="term" value="F:8-oxo-7,8-dihydroguanine DNA N-glycosylase activity"/>
    <property type="evidence" value="ECO:0007669"/>
    <property type="project" value="TreeGrafter"/>
</dbReference>
<comment type="function">
    <text evidence="2">Adenine glycosylase active on G-A mispairs. MutY also corrects error-prone DNA synthesis past GO lesions which are due to the oxidatively damaged form of guanine: 7,8-dihydro-8-oxoguanine (8-oxo-dGTP).</text>
</comment>
<evidence type="ECO:0000256" key="1">
    <source>
        <dbReference type="ARBA" id="ARBA00001966"/>
    </source>
</evidence>
<dbReference type="GO" id="GO:0006298">
    <property type="term" value="P:mismatch repair"/>
    <property type="evidence" value="ECO:0007669"/>
    <property type="project" value="TreeGrafter"/>
</dbReference>
<evidence type="ECO:0000256" key="8">
    <source>
        <dbReference type="ARBA" id="ARBA00023014"/>
    </source>
</evidence>
<comment type="cofactor">
    <cofactor evidence="1">
        <name>[4Fe-4S] cluster</name>
        <dbReference type="ChEBI" id="CHEBI:49883"/>
    </cofactor>
</comment>
<dbReference type="Gene3D" id="1.10.340.30">
    <property type="entry name" value="Hypothetical protein, domain 2"/>
    <property type="match status" value="1"/>
</dbReference>
<dbReference type="GO" id="GO:0046872">
    <property type="term" value="F:metal ion binding"/>
    <property type="evidence" value="ECO:0007669"/>
    <property type="project" value="UniProtKB-KW"/>
</dbReference>
<evidence type="ECO:0000256" key="9">
    <source>
        <dbReference type="ARBA" id="ARBA00023204"/>
    </source>
</evidence>
<keyword evidence="8" id="KW-0411">Iron-sulfur</keyword>
<dbReference type="PANTHER" id="PTHR42944:SF1">
    <property type="entry name" value="ADENINE DNA GLYCOSYLASE"/>
    <property type="match status" value="1"/>
</dbReference>
<dbReference type="OrthoDB" id="9802365at2"/>
<dbReference type="Gene3D" id="1.10.10.10">
    <property type="entry name" value="Winged helix-like DNA-binding domain superfamily/Winged helix DNA-binding domain"/>
    <property type="match status" value="1"/>
</dbReference>
<dbReference type="Gene3D" id="1.10.1670.10">
    <property type="entry name" value="Helix-hairpin-Helix base-excision DNA repair enzymes (C-terminal)"/>
    <property type="match status" value="1"/>
</dbReference>
<dbReference type="EMBL" id="CP002116">
    <property type="protein sequence ID" value="ADK81405.1"/>
    <property type="molecule type" value="Genomic_DNA"/>
</dbReference>
<keyword evidence="5" id="KW-0227">DNA damage</keyword>
<evidence type="ECO:0000313" key="12">
    <source>
        <dbReference type="EMBL" id="ADK81405.1"/>
    </source>
</evidence>
<dbReference type="GO" id="GO:0000701">
    <property type="term" value="F:purine-specific mismatch base pair DNA N-glycosylase activity"/>
    <property type="evidence" value="ECO:0007669"/>
    <property type="project" value="TreeGrafter"/>
</dbReference>
<dbReference type="GO" id="GO:0051536">
    <property type="term" value="F:iron-sulfur cluster binding"/>
    <property type="evidence" value="ECO:0007669"/>
    <property type="project" value="UniProtKB-KW"/>
</dbReference>
<dbReference type="CDD" id="cd00056">
    <property type="entry name" value="ENDO3c"/>
    <property type="match status" value="1"/>
</dbReference>